<dbReference type="RefSeq" id="WP_188609865.1">
    <property type="nucleotide sequence ID" value="NZ_BMGG01000005.1"/>
</dbReference>
<reference evidence="1" key="2">
    <citation type="submission" date="2020-09" db="EMBL/GenBank/DDBJ databases">
        <authorList>
            <person name="Sun Q."/>
            <person name="Zhou Y."/>
        </authorList>
    </citation>
    <scope>NUCLEOTIDE SEQUENCE</scope>
    <source>
        <strain evidence="1">CGMCC 1.12919</strain>
    </source>
</reference>
<dbReference type="Proteomes" id="UP000637002">
    <property type="component" value="Unassembled WGS sequence"/>
</dbReference>
<protein>
    <submittedName>
        <fullName evidence="1">Uncharacterized protein</fullName>
    </submittedName>
</protein>
<evidence type="ECO:0000313" key="2">
    <source>
        <dbReference type="Proteomes" id="UP000637002"/>
    </source>
</evidence>
<reference evidence="1" key="1">
    <citation type="journal article" date="2014" name="Int. J. Syst. Evol. Microbiol.">
        <title>Complete genome sequence of Corynebacterium casei LMG S-19264T (=DSM 44701T), isolated from a smear-ripened cheese.</title>
        <authorList>
            <consortium name="US DOE Joint Genome Institute (JGI-PGF)"/>
            <person name="Walter F."/>
            <person name="Albersmeier A."/>
            <person name="Kalinowski J."/>
            <person name="Ruckert C."/>
        </authorList>
    </citation>
    <scope>NUCLEOTIDE SEQUENCE</scope>
    <source>
        <strain evidence="1">CGMCC 1.12919</strain>
    </source>
</reference>
<organism evidence="1 2">
    <name type="scientific">Chelatococcus reniformis</name>
    <dbReference type="NCBI Taxonomy" id="1494448"/>
    <lineage>
        <taxon>Bacteria</taxon>
        <taxon>Pseudomonadati</taxon>
        <taxon>Pseudomonadota</taxon>
        <taxon>Alphaproteobacteria</taxon>
        <taxon>Hyphomicrobiales</taxon>
        <taxon>Chelatococcaceae</taxon>
        <taxon>Chelatococcus</taxon>
    </lineage>
</organism>
<sequence length="64" mass="6706">MAASAFAADDPIVGQTSRVDGDTIELHGTRIQLSGTDAPERDQVCVGAGWDEPCGRQSAFFSPP</sequence>
<gene>
    <name evidence="1" type="ORF">GCM10010994_28580</name>
</gene>
<dbReference type="InterPro" id="IPR035437">
    <property type="entry name" value="SNase_OB-fold_sf"/>
</dbReference>
<comment type="caution">
    <text evidence="1">The sequence shown here is derived from an EMBL/GenBank/DDBJ whole genome shotgun (WGS) entry which is preliminary data.</text>
</comment>
<dbReference type="EMBL" id="BMGG01000005">
    <property type="protein sequence ID" value="GGC68283.1"/>
    <property type="molecule type" value="Genomic_DNA"/>
</dbReference>
<dbReference type="SUPFAM" id="SSF50199">
    <property type="entry name" value="Staphylococcal nuclease"/>
    <property type="match status" value="1"/>
</dbReference>
<evidence type="ECO:0000313" key="1">
    <source>
        <dbReference type="EMBL" id="GGC68283.1"/>
    </source>
</evidence>
<keyword evidence="2" id="KW-1185">Reference proteome</keyword>
<proteinExistence type="predicted"/>
<accession>A0A916UDH7</accession>
<dbReference type="AlphaFoldDB" id="A0A916UDH7"/>
<name>A0A916UDH7_9HYPH</name>